<proteinExistence type="predicted"/>
<protein>
    <submittedName>
        <fullName evidence="3">Unannotated protein</fullName>
    </submittedName>
</protein>
<dbReference type="PANTHER" id="PTHR12110">
    <property type="entry name" value="HYDROXYPYRUVATE ISOMERASE"/>
    <property type="match status" value="1"/>
</dbReference>
<evidence type="ECO:0000313" key="3">
    <source>
        <dbReference type="EMBL" id="CAB4682112.1"/>
    </source>
</evidence>
<sequence length="256" mass="28291">MSTLVGLSTASCFPETLADTFAIAKELGYDGIEVMVSNEVATQDAAAIMRLSEYFDLPVLSVHAPCLLITQRVWGLEPWTKVVKSVELAQRLGSPIVVLHPPFRWQRKYAKNFAEKINVLSQESGVDVAIENMFPWSARNRELTGYLPDYSVVNMGYNNVTLDLSHTATSGEDPFAIIERENVVHLHLADGLGSPKDEHLAPGRGTQPCAEVLQRLKDSPSLKSVVLEVSTRRVSSREERLALLAESLTFARANLE</sequence>
<dbReference type="InterPro" id="IPR013022">
    <property type="entry name" value="Xyl_isomerase-like_TIM-brl"/>
</dbReference>
<dbReference type="InterPro" id="IPR050312">
    <property type="entry name" value="IolE/XylAMocC-like"/>
</dbReference>
<dbReference type="SUPFAM" id="SSF51658">
    <property type="entry name" value="Xylose isomerase-like"/>
    <property type="match status" value="1"/>
</dbReference>
<dbReference type="InterPro" id="IPR036237">
    <property type="entry name" value="Xyl_isomerase-like_sf"/>
</dbReference>
<evidence type="ECO:0000313" key="5">
    <source>
        <dbReference type="EMBL" id="CAB5073813.1"/>
    </source>
</evidence>
<dbReference type="Pfam" id="PF01261">
    <property type="entry name" value="AP_endonuc_2"/>
    <property type="match status" value="1"/>
</dbReference>
<evidence type="ECO:0000313" key="4">
    <source>
        <dbReference type="EMBL" id="CAB4843127.1"/>
    </source>
</evidence>
<dbReference type="Gene3D" id="3.20.20.150">
    <property type="entry name" value="Divalent-metal-dependent TIM barrel enzymes"/>
    <property type="match status" value="1"/>
</dbReference>
<dbReference type="EMBL" id="CAEZXB010000021">
    <property type="protein sequence ID" value="CAB4680067.1"/>
    <property type="molecule type" value="Genomic_DNA"/>
</dbReference>
<dbReference type="EMBL" id="CAEZXN010000001">
    <property type="protein sequence ID" value="CAB4682112.1"/>
    <property type="molecule type" value="Genomic_DNA"/>
</dbReference>
<name>A0A6J6N7D7_9ZZZZ</name>
<feature type="domain" description="Xylose isomerase-like TIM barrel" evidence="1">
    <location>
        <begin position="21"/>
        <end position="250"/>
    </location>
</feature>
<evidence type="ECO:0000313" key="2">
    <source>
        <dbReference type="EMBL" id="CAB4680067.1"/>
    </source>
</evidence>
<dbReference type="EMBL" id="CAFBAA010000017">
    <property type="protein sequence ID" value="CAB4843127.1"/>
    <property type="molecule type" value="Genomic_DNA"/>
</dbReference>
<gene>
    <name evidence="2" type="ORF">UFOPK2342_01073</name>
    <name evidence="3" type="ORF">UFOPK2423_00011</name>
    <name evidence="4" type="ORF">UFOPK3266_00821</name>
    <name evidence="5" type="ORF">UFOPK4367_00494</name>
</gene>
<organism evidence="3">
    <name type="scientific">freshwater metagenome</name>
    <dbReference type="NCBI Taxonomy" id="449393"/>
    <lineage>
        <taxon>unclassified sequences</taxon>
        <taxon>metagenomes</taxon>
        <taxon>ecological metagenomes</taxon>
    </lineage>
</organism>
<accession>A0A6J6N7D7</accession>
<reference evidence="3" key="1">
    <citation type="submission" date="2020-05" db="EMBL/GenBank/DDBJ databases">
        <authorList>
            <person name="Chiriac C."/>
            <person name="Salcher M."/>
            <person name="Ghai R."/>
            <person name="Kavagutti S V."/>
        </authorList>
    </citation>
    <scope>NUCLEOTIDE SEQUENCE</scope>
</reference>
<dbReference type="PANTHER" id="PTHR12110:SF47">
    <property type="match status" value="1"/>
</dbReference>
<dbReference type="AlphaFoldDB" id="A0A6J6N7D7"/>
<dbReference type="EMBL" id="CAFBRC010000023">
    <property type="protein sequence ID" value="CAB5073813.1"/>
    <property type="molecule type" value="Genomic_DNA"/>
</dbReference>
<evidence type="ECO:0000259" key="1">
    <source>
        <dbReference type="Pfam" id="PF01261"/>
    </source>
</evidence>